<feature type="compositionally biased region" description="Basic residues" evidence="6">
    <location>
        <begin position="684"/>
        <end position="700"/>
    </location>
</feature>
<feature type="compositionally biased region" description="Acidic residues" evidence="6">
    <location>
        <begin position="265"/>
        <end position="281"/>
    </location>
</feature>
<gene>
    <name evidence="8" type="ORF">TRICI_006492</name>
</gene>
<feature type="compositionally biased region" description="Polar residues" evidence="6">
    <location>
        <begin position="350"/>
        <end position="369"/>
    </location>
</feature>
<evidence type="ECO:0000256" key="5">
    <source>
        <dbReference type="ARBA" id="ARBA00023134"/>
    </source>
</evidence>
<dbReference type="SUPFAM" id="SSF52540">
    <property type="entry name" value="P-loop containing nucleoside triphosphate hydrolases"/>
    <property type="match status" value="1"/>
</dbReference>
<dbReference type="PROSITE" id="PS51721">
    <property type="entry name" value="G_CP"/>
    <property type="match status" value="1"/>
</dbReference>
<name>A0A642UGK8_9ASCO</name>
<keyword evidence="5" id="KW-0342">GTP-binding</keyword>
<dbReference type="InterPro" id="IPR043358">
    <property type="entry name" value="GNL1-like"/>
</dbReference>
<dbReference type="InterPro" id="IPR027417">
    <property type="entry name" value="P-loop_NTPase"/>
</dbReference>
<organism evidence="8 9">
    <name type="scientific">Trichomonascus ciferrii</name>
    <dbReference type="NCBI Taxonomy" id="44093"/>
    <lineage>
        <taxon>Eukaryota</taxon>
        <taxon>Fungi</taxon>
        <taxon>Dikarya</taxon>
        <taxon>Ascomycota</taxon>
        <taxon>Saccharomycotina</taxon>
        <taxon>Dipodascomycetes</taxon>
        <taxon>Dipodascales</taxon>
        <taxon>Trichomonascaceae</taxon>
        <taxon>Trichomonascus</taxon>
        <taxon>Trichomonascus ciferrii complex</taxon>
    </lineage>
</organism>
<keyword evidence="2" id="KW-0963">Cytoplasm</keyword>
<feature type="region of interest" description="Disordered" evidence="6">
    <location>
        <begin position="1"/>
        <end position="63"/>
    </location>
</feature>
<dbReference type="Pfam" id="PF01926">
    <property type="entry name" value="MMR_HSR1"/>
    <property type="match status" value="1"/>
</dbReference>
<sequence>MPNYGTPLGPKPGASKRAKAKNVSGLGRSLVNDRKRQQKNTATSDRHTTDIEGAAGGNLSSVTQERPIDEFLNTAALADTDFTSDRNATVKVISAPTQSTAAAANPYLLTAEEEQTIRSRQQENSDKLKVPRRPRWSADMTRTELDRLEKDAFLDWRRNLALLQEGQDLLLTPFERNIEIWRQLWRVVDRSDLVVQIVDARNPLLFRCEDLDTYVHEVNPAKRSLLLVNKADLMTLHQRQAWADYFARNNIRYAFFSASTALQEQQDEDEGANPDPQESEEVSGGQPPDPRGSARLQEGDEEKDGEVGTGGRPISSSEASPGGLGASPQEDTSGLGSQGASPLYPPGAQGTETQTIASSEASPQENTSGLGKLRREDPTAILSVDQLEMLFLDEAPDAPLYQGNEAGGRLQIGLVGYPNVGKSSTINALIGSKKVSVSATPGKTKHFQTILLSDRVMLCDCPGLVFPNFASTKADLVCNGVLPIDELREHTGPVQIVTQRIPKFFLEATYGISIPTRPVDEGGTGVPTPEELLSAYARARGYMRQGKGLPDEARAARYVLKDYVNSKLLYCHPPPDYPDTPADFNRQLYNINSLPESRRQQILAAIKVKNHVDQLTEDEVNDLDLSKELANLKFSQHDPTAVVKTDDMISPESAMLDNEFFADQGSRGHTSLPFHLRKQVAPNSKKHNKKNKKKSKMMAL</sequence>
<dbReference type="Proteomes" id="UP000761534">
    <property type="component" value="Unassembled WGS sequence"/>
</dbReference>
<keyword evidence="4" id="KW-0378">Hydrolase</keyword>
<keyword evidence="9" id="KW-1185">Reference proteome</keyword>
<comment type="caution">
    <text evidence="8">The sequence shown here is derived from an EMBL/GenBank/DDBJ whole genome shotgun (WGS) entry which is preliminary data.</text>
</comment>
<dbReference type="FunFam" id="3.40.50.300:FF:001151">
    <property type="entry name" value="Large subunit GTPase 1"/>
    <property type="match status" value="1"/>
</dbReference>
<dbReference type="EMBL" id="SWFS01000539">
    <property type="protein sequence ID" value="KAA8898675.1"/>
    <property type="molecule type" value="Genomic_DNA"/>
</dbReference>
<comment type="subcellular location">
    <subcellularLocation>
        <location evidence="1">Cytoplasm</location>
    </subcellularLocation>
</comment>
<accession>A0A642UGK8</accession>
<evidence type="ECO:0000256" key="4">
    <source>
        <dbReference type="ARBA" id="ARBA00022801"/>
    </source>
</evidence>
<dbReference type="GO" id="GO:0003924">
    <property type="term" value="F:GTPase activity"/>
    <property type="evidence" value="ECO:0007669"/>
    <property type="project" value="InterPro"/>
</dbReference>
<dbReference type="PANTHER" id="PTHR45709:SF2">
    <property type="entry name" value="LARGE SUBUNIT GTPASE 1 HOMOLOG"/>
    <property type="match status" value="1"/>
</dbReference>
<reference evidence="8" key="1">
    <citation type="journal article" date="2019" name="G3 (Bethesda)">
        <title>Genome Assemblies of Two Rare Opportunistic Yeast Pathogens: Diutina rugosa (syn. Candida rugosa) and Trichomonascus ciferrii (syn. Candida ciferrii).</title>
        <authorList>
            <person name="Mixao V."/>
            <person name="Saus E."/>
            <person name="Hansen A.P."/>
            <person name="Lass-Florl C."/>
            <person name="Gabaldon T."/>
        </authorList>
    </citation>
    <scope>NUCLEOTIDE SEQUENCE</scope>
    <source>
        <strain evidence="8">CBS 4856</strain>
    </source>
</reference>
<dbReference type="GO" id="GO:0005525">
    <property type="term" value="F:GTP binding"/>
    <property type="evidence" value="ECO:0007669"/>
    <property type="project" value="UniProtKB-KW"/>
</dbReference>
<dbReference type="AlphaFoldDB" id="A0A642UGK8"/>
<protein>
    <recommendedName>
        <fullName evidence="7">CP-type G domain-containing protein</fullName>
    </recommendedName>
</protein>
<dbReference type="InterPro" id="IPR030378">
    <property type="entry name" value="G_CP_dom"/>
</dbReference>
<keyword evidence="3" id="KW-0547">Nucleotide-binding</keyword>
<dbReference type="VEuPathDB" id="FungiDB:TRICI_006492"/>
<dbReference type="CDD" id="cd01857">
    <property type="entry name" value="HSR1_MMR1"/>
    <property type="match status" value="1"/>
</dbReference>
<dbReference type="Gene3D" id="3.40.50.300">
    <property type="entry name" value="P-loop containing nucleotide triphosphate hydrolases"/>
    <property type="match status" value="2"/>
</dbReference>
<feature type="compositionally biased region" description="Polar residues" evidence="6">
    <location>
        <begin position="329"/>
        <end position="340"/>
    </location>
</feature>
<dbReference type="GO" id="GO:0005829">
    <property type="term" value="C:cytosol"/>
    <property type="evidence" value="ECO:0007669"/>
    <property type="project" value="TreeGrafter"/>
</dbReference>
<dbReference type="GO" id="GO:0000054">
    <property type="term" value="P:ribosomal subunit export from nucleus"/>
    <property type="evidence" value="ECO:0007669"/>
    <property type="project" value="TreeGrafter"/>
</dbReference>
<dbReference type="InterPro" id="IPR006073">
    <property type="entry name" value="GTP-bd"/>
</dbReference>
<dbReference type="PANTHER" id="PTHR45709">
    <property type="entry name" value="LARGE SUBUNIT GTPASE 1 HOMOLOG-RELATED"/>
    <property type="match status" value="1"/>
</dbReference>
<feature type="region of interest" description="Disordered" evidence="6">
    <location>
        <begin position="678"/>
        <end position="700"/>
    </location>
</feature>
<evidence type="ECO:0000259" key="7">
    <source>
        <dbReference type="PROSITE" id="PS51721"/>
    </source>
</evidence>
<evidence type="ECO:0000256" key="3">
    <source>
        <dbReference type="ARBA" id="ARBA00022741"/>
    </source>
</evidence>
<feature type="region of interest" description="Disordered" evidence="6">
    <location>
        <begin position="262"/>
        <end position="376"/>
    </location>
</feature>
<evidence type="ECO:0000256" key="6">
    <source>
        <dbReference type="SAM" id="MobiDB-lite"/>
    </source>
</evidence>
<feature type="domain" description="CP-type G" evidence="7">
    <location>
        <begin position="181"/>
        <end position="467"/>
    </location>
</feature>
<evidence type="ECO:0000313" key="8">
    <source>
        <dbReference type="EMBL" id="KAA8898675.1"/>
    </source>
</evidence>
<evidence type="ECO:0000313" key="9">
    <source>
        <dbReference type="Proteomes" id="UP000761534"/>
    </source>
</evidence>
<proteinExistence type="predicted"/>
<evidence type="ECO:0000256" key="1">
    <source>
        <dbReference type="ARBA" id="ARBA00004496"/>
    </source>
</evidence>
<dbReference type="OrthoDB" id="61815at2759"/>
<evidence type="ECO:0000256" key="2">
    <source>
        <dbReference type="ARBA" id="ARBA00022490"/>
    </source>
</evidence>